<dbReference type="PROSITE" id="PS51462">
    <property type="entry name" value="NUDIX"/>
    <property type="match status" value="1"/>
</dbReference>
<evidence type="ECO:0000256" key="4">
    <source>
        <dbReference type="RuleBase" id="RU003476"/>
    </source>
</evidence>
<evidence type="ECO:0000256" key="2">
    <source>
        <dbReference type="ARBA" id="ARBA00005582"/>
    </source>
</evidence>
<evidence type="ECO:0000256" key="1">
    <source>
        <dbReference type="ARBA" id="ARBA00001946"/>
    </source>
</evidence>
<dbReference type="Gene3D" id="3.90.79.10">
    <property type="entry name" value="Nucleoside Triphosphate Pyrophosphohydrolase"/>
    <property type="match status" value="1"/>
</dbReference>
<gene>
    <name evidence="6" type="ORF">Cco03nite_26470</name>
</gene>
<proteinExistence type="inferred from homology"/>
<dbReference type="InterPro" id="IPR020084">
    <property type="entry name" value="NUDIX_hydrolase_CS"/>
</dbReference>
<evidence type="ECO:0000313" key="6">
    <source>
        <dbReference type="EMBL" id="GIG05947.1"/>
    </source>
</evidence>
<feature type="domain" description="Nudix hydrolase" evidence="5">
    <location>
        <begin position="8"/>
        <end position="155"/>
    </location>
</feature>
<reference evidence="6 7" key="1">
    <citation type="submission" date="2021-01" db="EMBL/GenBank/DDBJ databases">
        <title>Whole genome shotgun sequence of Catellatospora coxensis NBRC 107359.</title>
        <authorList>
            <person name="Komaki H."/>
            <person name="Tamura T."/>
        </authorList>
    </citation>
    <scope>NUCLEOTIDE SEQUENCE [LARGE SCALE GENOMIC DNA]</scope>
    <source>
        <strain evidence="6 7">NBRC 107359</strain>
    </source>
</reference>
<dbReference type="Proteomes" id="UP000630887">
    <property type="component" value="Unassembled WGS sequence"/>
</dbReference>
<dbReference type="RefSeq" id="WP_203692333.1">
    <property type="nucleotide sequence ID" value="NZ_BAAALC010000024.1"/>
</dbReference>
<dbReference type="EMBL" id="BONI01000018">
    <property type="protein sequence ID" value="GIG05947.1"/>
    <property type="molecule type" value="Genomic_DNA"/>
</dbReference>
<dbReference type="InterPro" id="IPR000086">
    <property type="entry name" value="NUDIX_hydrolase_dom"/>
</dbReference>
<evidence type="ECO:0000256" key="3">
    <source>
        <dbReference type="ARBA" id="ARBA00022801"/>
    </source>
</evidence>
<comment type="caution">
    <text evidence="6">The sequence shown here is derived from an EMBL/GenBank/DDBJ whole genome shotgun (WGS) entry which is preliminary data.</text>
</comment>
<comment type="similarity">
    <text evidence="2 4">Belongs to the Nudix hydrolase family.</text>
</comment>
<evidence type="ECO:0000313" key="7">
    <source>
        <dbReference type="Proteomes" id="UP000630887"/>
    </source>
</evidence>
<organism evidence="6 7">
    <name type="scientific">Catellatospora coxensis</name>
    <dbReference type="NCBI Taxonomy" id="310354"/>
    <lineage>
        <taxon>Bacteria</taxon>
        <taxon>Bacillati</taxon>
        <taxon>Actinomycetota</taxon>
        <taxon>Actinomycetes</taxon>
        <taxon>Micromonosporales</taxon>
        <taxon>Micromonosporaceae</taxon>
        <taxon>Catellatospora</taxon>
    </lineage>
</organism>
<dbReference type="PANTHER" id="PTHR43046">
    <property type="entry name" value="GDP-MANNOSE MANNOSYL HYDROLASE"/>
    <property type="match status" value="1"/>
</dbReference>
<dbReference type="SUPFAM" id="SSF55811">
    <property type="entry name" value="Nudix"/>
    <property type="match status" value="1"/>
</dbReference>
<dbReference type="PROSITE" id="PS00893">
    <property type="entry name" value="NUDIX_BOX"/>
    <property type="match status" value="1"/>
</dbReference>
<accession>A0A8J3KTG2</accession>
<dbReference type="Pfam" id="PF00293">
    <property type="entry name" value="NUDIX"/>
    <property type="match status" value="1"/>
</dbReference>
<protein>
    <recommendedName>
        <fullName evidence="5">Nudix hydrolase domain-containing protein</fullName>
    </recommendedName>
</protein>
<keyword evidence="3 4" id="KW-0378">Hydrolase</keyword>
<name>A0A8J3KTG2_9ACTN</name>
<dbReference type="InterPro" id="IPR015797">
    <property type="entry name" value="NUDIX_hydrolase-like_dom_sf"/>
</dbReference>
<dbReference type="InterPro" id="IPR020476">
    <property type="entry name" value="Nudix_hydrolase"/>
</dbReference>
<dbReference type="GO" id="GO:0016787">
    <property type="term" value="F:hydrolase activity"/>
    <property type="evidence" value="ECO:0007669"/>
    <property type="project" value="UniProtKB-KW"/>
</dbReference>
<comment type="cofactor">
    <cofactor evidence="1">
        <name>Mg(2+)</name>
        <dbReference type="ChEBI" id="CHEBI:18420"/>
    </cofactor>
</comment>
<sequence length="168" mass="18474">MLPSAFPRLRAGVRAIVLDEQDRILLCRWAFDKPEGSIVVWGTPGGGIEPGETPLAALRRELTEEIGLALIADPPHVWHQEVVREGHITGFDGVVNDIFLVRTTAFDPRGAMTDEELAAENISEFRWWTQQELTQYRGTDLFAPRALPAALAALLVDGLPGQPIPMGL</sequence>
<evidence type="ECO:0000259" key="5">
    <source>
        <dbReference type="PROSITE" id="PS51462"/>
    </source>
</evidence>
<keyword evidence="7" id="KW-1185">Reference proteome</keyword>
<dbReference type="AlphaFoldDB" id="A0A8J3KTG2"/>
<dbReference type="PANTHER" id="PTHR43046:SF14">
    <property type="entry name" value="MUTT_NUDIX FAMILY PROTEIN"/>
    <property type="match status" value="1"/>
</dbReference>
<dbReference type="PRINTS" id="PR00502">
    <property type="entry name" value="NUDIXFAMILY"/>
</dbReference>